<dbReference type="EMBL" id="LJIJ01001092">
    <property type="protein sequence ID" value="ODM93047.1"/>
    <property type="molecule type" value="Genomic_DNA"/>
</dbReference>
<keyword evidence="1" id="KW-1133">Transmembrane helix</keyword>
<feature type="transmembrane region" description="Helical" evidence="1">
    <location>
        <begin position="35"/>
        <end position="53"/>
    </location>
</feature>
<dbReference type="AlphaFoldDB" id="A0A1D2MJ58"/>
<accession>A0A1D2MJ58</accession>
<evidence type="ECO:0000256" key="1">
    <source>
        <dbReference type="SAM" id="Phobius"/>
    </source>
</evidence>
<organism evidence="2 3">
    <name type="scientific">Orchesella cincta</name>
    <name type="common">Springtail</name>
    <name type="synonym">Podura cincta</name>
    <dbReference type="NCBI Taxonomy" id="48709"/>
    <lineage>
        <taxon>Eukaryota</taxon>
        <taxon>Metazoa</taxon>
        <taxon>Ecdysozoa</taxon>
        <taxon>Arthropoda</taxon>
        <taxon>Hexapoda</taxon>
        <taxon>Collembola</taxon>
        <taxon>Entomobryomorpha</taxon>
        <taxon>Entomobryoidea</taxon>
        <taxon>Orchesellidae</taxon>
        <taxon>Orchesellinae</taxon>
        <taxon>Orchesella</taxon>
    </lineage>
</organism>
<evidence type="ECO:0000313" key="2">
    <source>
        <dbReference type="EMBL" id="ODM93047.1"/>
    </source>
</evidence>
<proteinExistence type="predicted"/>
<keyword evidence="3" id="KW-1185">Reference proteome</keyword>
<evidence type="ECO:0000313" key="3">
    <source>
        <dbReference type="Proteomes" id="UP000094527"/>
    </source>
</evidence>
<dbReference type="Proteomes" id="UP000094527">
    <property type="component" value="Unassembled WGS sequence"/>
</dbReference>
<comment type="caution">
    <text evidence="2">The sequence shown here is derived from an EMBL/GenBank/DDBJ whole genome shotgun (WGS) entry which is preliminary data.</text>
</comment>
<feature type="transmembrane region" description="Helical" evidence="1">
    <location>
        <begin position="82"/>
        <end position="106"/>
    </location>
</feature>
<sequence>MISESESEAERRVFVIVVCSMLYRLIRLYDAIYHSTYAILLLISGCTLIYSAAKIDQLVEDASATEDPADLESRKLLNAEKIVVGVLTFKLAVLYGVTSVTIFHRVKDVMYSNLLL</sequence>
<reference evidence="2 3" key="1">
    <citation type="journal article" date="2016" name="Genome Biol. Evol.">
        <title>Gene Family Evolution Reflects Adaptation to Soil Environmental Stressors in the Genome of the Collembolan Orchesella cincta.</title>
        <authorList>
            <person name="Faddeeva-Vakhrusheva A."/>
            <person name="Derks M.F."/>
            <person name="Anvar S.Y."/>
            <person name="Agamennone V."/>
            <person name="Suring W."/>
            <person name="Smit S."/>
            <person name="van Straalen N.M."/>
            <person name="Roelofs D."/>
        </authorList>
    </citation>
    <scope>NUCLEOTIDE SEQUENCE [LARGE SCALE GENOMIC DNA]</scope>
    <source>
        <tissue evidence="2">Mixed pool</tissue>
    </source>
</reference>
<gene>
    <name evidence="2" type="ORF">Ocin01_13642</name>
</gene>
<keyword evidence="1" id="KW-0812">Transmembrane</keyword>
<keyword evidence="1" id="KW-0472">Membrane</keyword>
<name>A0A1D2MJ58_ORCCI</name>
<protein>
    <submittedName>
        <fullName evidence="2">Uncharacterized protein</fullName>
    </submittedName>
</protein>